<name>A0A173T803_9FIRM</name>
<reference evidence="3 4" key="1">
    <citation type="submission" date="2015-09" db="EMBL/GenBank/DDBJ databases">
        <authorList>
            <consortium name="Pathogen Informatics"/>
        </authorList>
    </citation>
    <scope>NUCLEOTIDE SEQUENCE [LARGE SCALE GENOMIC DNA]</scope>
    <source>
        <strain evidence="3 4">2789STDY5834966</strain>
    </source>
</reference>
<dbReference type="AlphaFoldDB" id="A0A173T803"/>
<feature type="region of interest" description="Disordered" evidence="2">
    <location>
        <begin position="185"/>
        <end position="208"/>
    </location>
</feature>
<dbReference type="RefSeq" id="WP_055182864.1">
    <property type="nucleotide sequence ID" value="NZ_CYYC01000016.1"/>
</dbReference>
<evidence type="ECO:0000313" key="3">
    <source>
        <dbReference type="EMBL" id="CUM98952.1"/>
    </source>
</evidence>
<dbReference type="Proteomes" id="UP000095390">
    <property type="component" value="Unassembled WGS sequence"/>
</dbReference>
<protein>
    <submittedName>
        <fullName evidence="3">Uncharacterized protein</fullName>
    </submittedName>
</protein>
<accession>A0A173T803</accession>
<dbReference type="OrthoDB" id="1779439at2"/>
<evidence type="ECO:0000256" key="1">
    <source>
        <dbReference type="SAM" id="Coils"/>
    </source>
</evidence>
<organism evidence="3 4">
    <name type="scientific">Anaerobutyricum hallii</name>
    <dbReference type="NCBI Taxonomy" id="39488"/>
    <lineage>
        <taxon>Bacteria</taxon>
        <taxon>Bacillati</taxon>
        <taxon>Bacillota</taxon>
        <taxon>Clostridia</taxon>
        <taxon>Lachnospirales</taxon>
        <taxon>Lachnospiraceae</taxon>
        <taxon>Anaerobutyricum</taxon>
    </lineage>
</organism>
<evidence type="ECO:0000313" key="4">
    <source>
        <dbReference type="Proteomes" id="UP000095390"/>
    </source>
</evidence>
<sequence length="289" mass="34449">MEQEEEKNIIIEFQRKVLQEANCTAEMLAYLDEIDDDVFREYYCICALDGMTVEEIRRIDNIAVQDWRVKIKHIKEERLNFLENIFVPNSEMQKQISELHDKAGKVFQETEELRITLNATLQQTLDIQKNALTEQRESYQNSLAAKEELIKERDEKIQSLVNEIEQNKKIWQTEKKTLLLQLEEKKSSDDDKEEQKEVPSKKENSVRDVTEKKKRWHFFNKEEKRSKEPDRFIETYLAGDTFNEAQKEFLIKCLEEGDTVEEMKTYASASLTPAMMQRLRQIRKKRRGQ</sequence>
<gene>
    <name evidence="3" type="ORF">ERS852578_01501</name>
</gene>
<feature type="coiled-coil region" evidence="1">
    <location>
        <begin position="129"/>
        <end position="181"/>
    </location>
</feature>
<dbReference type="EMBL" id="CYYC01000016">
    <property type="protein sequence ID" value="CUM98952.1"/>
    <property type="molecule type" value="Genomic_DNA"/>
</dbReference>
<keyword evidence="1" id="KW-0175">Coiled coil</keyword>
<evidence type="ECO:0000256" key="2">
    <source>
        <dbReference type="SAM" id="MobiDB-lite"/>
    </source>
</evidence>
<proteinExistence type="predicted"/>